<dbReference type="AlphaFoldDB" id="A0A4Y2FPF2"/>
<protein>
    <submittedName>
        <fullName evidence="1">Uncharacterized protein</fullName>
    </submittedName>
</protein>
<sequence>MVVYLMKVKSKLFKIDGLSNICIFKRIAITLIRINRLEGFESYKRRKLITLLTSFKLLWLRSSTYSNSYMFSGCSASGLQIAQLSSCRAELGDISFKADRGTTLRALNPGVSVNLATENEGRRVLGKEGARWDFACSTR</sequence>
<comment type="caution">
    <text evidence="1">The sequence shown here is derived from an EMBL/GenBank/DDBJ whole genome shotgun (WGS) entry which is preliminary data.</text>
</comment>
<evidence type="ECO:0000313" key="1">
    <source>
        <dbReference type="EMBL" id="GBM43051.1"/>
    </source>
</evidence>
<proteinExistence type="predicted"/>
<dbReference type="EMBL" id="BGPR01001014">
    <property type="protein sequence ID" value="GBM43051.1"/>
    <property type="molecule type" value="Genomic_DNA"/>
</dbReference>
<reference evidence="1 2" key="1">
    <citation type="journal article" date="2019" name="Sci. Rep.">
        <title>Orb-weaving spider Araneus ventricosus genome elucidates the spidroin gene catalogue.</title>
        <authorList>
            <person name="Kono N."/>
            <person name="Nakamura H."/>
            <person name="Ohtoshi R."/>
            <person name="Moran D.A.P."/>
            <person name="Shinohara A."/>
            <person name="Yoshida Y."/>
            <person name="Fujiwara M."/>
            <person name="Mori M."/>
            <person name="Tomita M."/>
            <person name="Arakawa K."/>
        </authorList>
    </citation>
    <scope>NUCLEOTIDE SEQUENCE [LARGE SCALE GENOMIC DNA]</scope>
</reference>
<organism evidence="1 2">
    <name type="scientific">Araneus ventricosus</name>
    <name type="common">Orbweaver spider</name>
    <name type="synonym">Epeira ventricosa</name>
    <dbReference type="NCBI Taxonomy" id="182803"/>
    <lineage>
        <taxon>Eukaryota</taxon>
        <taxon>Metazoa</taxon>
        <taxon>Ecdysozoa</taxon>
        <taxon>Arthropoda</taxon>
        <taxon>Chelicerata</taxon>
        <taxon>Arachnida</taxon>
        <taxon>Araneae</taxon>
        <taxon>Araneomorphae</taxon>
        <taxon>Entelegynae</taxon>
        <taxon>Araneoidea</taxon>
        <taxon>Araneidae</taxon>
        <taxon>Araneus</taxon>
    </lineage>
</organism>
<name>A0A4Y2FPF2_ARAVE</name>
<dbReference type="Proteomes" id="UP000499080">
    <property type="component" value="Unassembled WGS sequence"/>
</dbReference>
<accession>A0A4Y2FPF2</accession>
<gene>
    <name evidence="1" type="ORF">AVEN_215178_1</name>
</gene>
<evidence type="ECO:0000313" key="2">
    <source>
        <dbReference type="Proteomes" id="UP000499080"/>
    </source>
</evidence>
<keyword evidence="2" id="KW-1185">Reference proteome</keyword>